<sequence>MNEQFISFIYTCQPQSTKLKEQTHPHSRALRTINRWPRPLARSALPTLCPRALAIPAAALVVELHLGLLDVESRLQGGVSGACDGDGEVDVGVQLDEVSAAAADEHAGCAPVVGGVAGF</sequence>
<protein>
    <submittedName>
        <fullName evidence="1">Uncharacterized protein</fullName>
    </submittedName>
</protein>
<dbReference type="RefSeq" id="XP_033521022.1">
    <property type="nucleotide sequence ID" value="XM_033668733.1"/>
</dbReference>
<reference evidence="1" key="1">
    <citation type="journal article" date="2020" name="Stud. Mycol.">
        <title>101 Dothideomycetes genomes: a test case for predicting lifestyles and emergence of pathogens.</title>
        <authorList>
            <person name="Haridas S."/>
            <person name="Albert R."/>
            <person name="Binder M."/>
            <person name="Bloem J."/>
            <person name="Labutti K."/>
            <person name="Salamov A."/>
            <person name="Andreopoulos B."/>
            <person name="Baker S."/>
            <person name="Barry K."/>
            <person name="Bills G."/>
            <person name="Bluhm B."/>
            <person name="Cannon C."/>
            <person name="Castanera R."/>
            <person name="Culley D."/>
            <person name="Daum C."/>
            <person name="Ezra D."/>
            <person name="Gonzalez J."/>
            <person name="Henrissat B."/>
            <person name="Kuo A."/>
            <person name="Liang C."/>
            <person name="Lipzen A."/>
            <person name="Lutzoni F."/>
            <person name="Magnuson J."/>
            <person name="Mondo S."/>
            <person name="Nolan M."/>
            <person name="Ohm R."/>
            <person name="Pangilinan J."/>
            <person name="Park H.-J."/>
            <person name="Ramirez L."/>
            <person name="Alfaro M."/>
            <person name="Sun H."/>
            <person name="Tritt A."/>
            <person name="Yoshinaga Y."/>
            <person name="Zwiers L.-H."/>
            <person name="Turgeon B."/>
            <person name="Goodwin S."/>
            <person name="Spatafora J."/>
            <person name="Crous P."/>
            <person name="Grigoriev I."/>
        </authorList>
    </citation>
    <scope>NUCLEOTIDE SEQUENCE</scope>
    <source>
        <strain evidence="1">CBS 119687</strain>
    </source>
</reference>
<organism evidence="1 2">
    <name type="scientific">Dothidotthia symphoricarpi CBS 119687</name>
    <dbReference type="NCBI Taxonomy" id="1392245"/>
    <lineage>
        <taxon>Eukaryota</taxon>
        <taxon>Fungi</taxon>
        <taxon>Dikarya</taxon>
        <taxon>Ascomycota</taxon>
        <taxon>Pezizomycotina</taxon>
        <taxon>Dothideomycetes</taxon>
        <taxon>Pleosporomycetidae</taxon>
        <taxon>Pleosporales</taxon>
        <taxon>Dothidotthiaceae</taxon>
        <taxon>Dothidotthia</taxon>
    </lineage>
</organism>
<dbReference type="GeneID" id="54409165"/>
<name>A0A6A6A497_9PLEO</name>
<gene>
    <name evidence="1" type="ORF">P153DRAFT_369311</name>
</gene>
<keyword evidence="2" id="KW-1185">Reference proteome</keyword>
<dbReference type="EMBL" id="ML977513">
    <property type="protein sequence ID" value="KAF2126630.1"/>
    <property type="molecule type" value="Genomic_DNA"/>
</dbReference>
<accession>A0A6A6A497</accession>
<dbReference type="Proteomes" id="UP000799771">
    <property type="component" value="Unassembled WGS sequence"/>
</dbReference>
<dbReference type="AlphaFoldDB" id="A0A6A6A497"/>
<evidence type="ECO:0000313" key="1">
    <source>
        <dbReference type="EMBL" id="KAF2126630.1"/>
    </source>
</evidence>
<proteinExistence type="predicted"/>
<evidence type="ECO:0000313" key="2">
    <source>
        <dbReference type="Proteomes" id="UP000799771"/>
    </source>
</evidence>